<name>A0A139LNT9_BACOV</name>
<keyword evidence="1" id="KW-0812">Transmembrane</keyword>
<dbReference type="InterPro" id="IPR006860">
    <property type="entry name" value="FecR"/>
</dbReference>
<evidence type="ECO:0000313" key="5">
    <source>
        <dbReference type="EMBL" id="KAA4661427.1"/>
    </source>
</evidence>
<feature type="domain" description="Protein FecR C-terminal" evidence="3">
    <location>
        <begin position="324"/>
        <end position="393"/>
    </location>
</feature>
<accession>A0A139LNT9</accession>
<dbReference type="PANTHER" id="PTHR30273">
    <property type="entry name" value="PERIPLASMIC SIGNAL SENSOR AND SIGMA FACTOR ACTIVATOR FECR-RELATED"/>
    <property type="match status" value="1"/>
</dbReference>
<dbReference type="PANTHER" id="PTHR30273:SF2">
    <property type="entry name" value="PROTEIN FECR"/>
    <property type="match status" value="1"/>
</dbReference>
<dbReference type="EMBL" id="VWLB01000076">
    <property type="protein sequence ID" value="KAA3921745.1"/>
    <property type="molecule type" value="Genomic_DNA"/>
</dbReference>
<dbReference type="GO" id="GO:0016989">
    <property type="term" value="F:sigma factor antagonist activity"/>
    <property type="evidence" value="ECO:0007669"/>
    <property type="project" value="TreeGrafter"/>
</dbReference>
<dbReference type="Gene3D" id="2.60.120.1440">
    <property type="match status" value="1"/>
</dbReference>
<feature type="transmembrane region" description="Helical" evidence="1">
    <location>
        <begin position="81"/>
        <end position="103"/>
    </location>
</feature>
<dbReference type="Proteomes" id="UP000365824">
    <property type="component" value="Unassembled WGS sequence"/>
</dbReference>
<dbReference type="RefSeq" id="WP_022198963.1">
    <property type="nucleotide sequence ID" value="NZ_CAKJYS010000001.1"/>
</dbReference>
<evidence type="ECO:0000313" key="6">
    <source>
        <dbReference type="EMBL" id="MDC2744169.1"/>
    </source>
</evidence>
<reference evidence="7 8" key="1">
    <citation type="journal article" date="2019" name="Nat. Med.">
        <title>A library of human gut bacterial isolates paired with longitudinal multiomics data enables mechanistic microbiome research.</title>
        <authorList>
            <person name="Poyet M."/>
            <person name="Groussin M."/>
            <person name="Gibbons S.M."/>
            <person name="Avila-Pacheco J."/>
            <person name="Jiang X."/>
            <person name="Kearney S.M."/>
            <person name="Perrotta A.R."/>
            <person name="Berdy B."/>
            <person name="Zhao S."/>
            <person name="Lieberman T.D."/>
            <person name="Swanson P.K."/>
            <person name="Smith M."/>
            <person name="Roesemann S."/>
            <person name="Alexander J.E."/>
            <person name="Rich S.A."/>
            <person name="Livny J."/>
            <person name="Vlamakis H."/>
            <person name="Clish C."/>
            <person name="Bullock K."/>
            <person name="Deik A."/>
            <person name="Scott J."/>
            <person name="Pierce K.A."/>
            <person name="Xavier R.J."/>
            <person name="Alm E.J."/>
        </authorList>
    </citation>
    <scope>NUCLEOTIDE SEQUENCE [LARGE SCALE GENOMIC DNA]</scope>
    <source>
        <strain evidence="5 8">BIOML-A14</strain>
        <strain evidence="4 7">BIOML-A160</strain>
    </source>
</reference>
<evidence type="ECO:0000313" key="8">
    <source>
        <dbReference type="Proteomes" id="UP000435985"/>
    </source>
</evidence>
<dbReference type="EMBL" id="JAQNZF010000027">
    <property type="protein sequence ID" value="MDC2744169.1"/>
    <property type="molecule type" value="Genomic_DNA"/>
</dbReference>
<evidence type="ECO:0000313" key="7">
    <source>
        <dbReference type="Proteomes" id="UP000365824"/>
    </source>
</evidence>
<dbReference type="Gene3D" id="3.55.50.30">
    <property type="match status" value="1"/>
</dbReference>
<evidence type="ECO:0000259" key="2">
    <source>
        <dbReference type="Pfam" id="PF04773"/>
    </source>
</evidence>
<proteinExistence type="predicted"/>
<organism evidence="4 7">
    <name type="scientific">Bacteroides ovatus</name>
    <dbReference type="NCBI Taxonomy" id="28116"/>
    <lineage>
        <taxon>Bacteria</taxon>
        <taxon>Pseudomonadati</taxon>
        <taxon>Bacteroidota</taxon>
        <taxon>Bacteroidia</taxon>
        <taxon>Bacteroidales</taxon>
        <taxon>Bacteroidaceae</taxon>
        <taxon>Bacteroides</taxon>
    </lineage>
</organism>
<dbReference type="AlphaFoldDB" id="A0A139LNT9"/>
<gene>
    <name evidence="5" type="ORF">F3B98_23040</name>
    <name evidence="4" type="ORF">F3F25_27235</name>
    <name evidence="6" type="ORF">PO382_18280</name>
</gene>
<reference evidence="6" key="2">
    <citation type="submission" date="2022-10" db="EMBL/GenBank/DDBJ databases">
        <title>Human gut microbiome strain richness.</title>
        <authorList>
            <person name="Chen-Liaw A."/>
        </authorList>
    </citation>
    <scope>NUCLEOTIDE SEQUENCE</scope>
    <source>
        <strain evidence="6">BSD2780120875st1_E1_BSD2780120875_150330</strain>
    </source>
</reference>
<dbReference type="InterPro" id="IPR012373">
    <property type="entry name" value="Ferrdict_sens_TM"/>
</dbReference>
<sequence length="396" mass="45123">MKIKSGTEELIAKYLLGDITEHEKKQLDNWIKTSPQHEEFFNRLRTSASFRKRYEAYTQINSHQAWKHFKKKYYQVSVTSILLKYAAILILPIIITAGGWYFYTASEKQISDNLALGDAIQPGIPKATLILAGNDKQSLTPTYPTPVKVNHSTTAIAQNGALIYPSTPNINIDIPQKQQPETVEKNTLTTEQGNEFRVTFEDGTTVHLNYNTEIRYPVRFSKSKRMVYLKGEAYFKIAKDTRPFYVVTDQGIIKQYGTEFNVNTFASGRTEVALVKGSISIIPQGSTQEQLIEPGQLAHIEQKGNNISIYNVDLTPYIAWNEGRLIFENRTLENIVEILEHWYNVNISFGTSELKQLRFTGNMDRYATISPILKAIARTTNLQIKIEGREILITDN</sequence>
<feature type="domain" description="FecR protein" evidence="2">
    <location>
        <begin position="187"/>
        <end position="279"/>
    </location>
</feature>
<dbReference type="EMBL" id="VWFO01000042">
    <property type="protein sequence ID" value="KAA4661427.1"/>
    <property type="molecule type" value="Genomic_DNA"/>
</dbReference>
<dbReference type="Pfam" id="PF04773">
    <property type="entry name" value="FecR"/>
    <property type="match status" value="1"/>
</dbReference>
<keyword evidence="1" id="KW-0472">Membrane</keyword>
<evidence type="ECO:0000259" key="3">
    <source>
        <dbReference type="Pfam" id="PF16344"/>
    </source>
</evidence>
<protein>
    <submittedName>
        <fullName evidence="6">DUF4974 domain-containing protein</fullName>
    </submittedName>
    <submittedName>
        <fullName evidence="4">FecR family protein</fullName>
    </submittedName>
</protein>
<dbReference type="Proteomes" id="UP000435985">
    <property type="component" value="Unassembled WGS sequence"/>
</dbReference>
<evidence type="ECO:0000256" key="1">
    <source>
        <dbReference type="SAM" id="Phobius"/>
    </source>
</evidence>
<dbReference type="InterPro" id="IPR032508">
    <property type="entry name" value="FecR_C"/>
</dbReference>
<comment type="caution">
    <text evidence="4">The sequence shown here is derived from an EMBL/GenBank/DDBJ whole genome shotgun (WGS) entry which is preliminary data.</text>
</comment>
<evidence type="ECO:0000313" key="4">
    <source>
        <dbReference type="EMBL" id="KAA3921745.1"/>
    </source>
</evidence>
<keyword evidence="1" id="KW-1133">Transmembrane helix</keyword>
<dbReference type="Pfam" id="PF16344">
    <property type="entry name" value="FecR_C"/>
    <property type="match status" value="1"/>
</dbReference>
<dbReference type="Proteomes" id="UP001219389">
    <property type="component" value="Unassembled WGS sequence"/>
</dbReference>